<dbReference type="OrthoDB" id="3014608at2759"/>
<evidence type="ECO:0000313" key="3">
    <source>
        <dbReference type="EMBL" id="KAH7368720.1"/>
    </source>
</evidence>
<feature type="signal peptide" evidence="2">
    <location>
        <begin position="1"/>
        <end position="18"/>
    </location>
</feature>
<gene>
    <name evidence="3" type="ORF">B0T11DRAFT_350275</name>
</gene>
<comment type="caution">
    <text evidence="3">The sequence shown here is derived from an EMBL/GenBank/DDBJ whole genome shotgun (WGS) entry which is preliminary data.</text>
</comment>
<organism evidence="3 4">
    <name type="scientific">Plectosphaerella cucumerina</name>
    <dbReference type="NCBI Taxonomy" id="40658"/>
    <lineage>
        <taxon>Eukaryota</taxon>
        <taxon>Fungi</taxon>
        <taxon>Dikarya</taxon>
        <taxon>Ascomycota</taxon>
        <taxon>Pezizomycotina</taxon>
        <taxon>Sordariomycetes</taxon>
        <taxon>Hypocreomycetidae</taxon>
        <taxon>Glomerellales</taxon>
        <taxon>Plectosphaerellaceae</taxon>
        <taxon>Plectosphaerella</taxon>
    </lineage>
</organism>
<name>A0A8K0TJM1_9PEZI</name>
<feature type="chain" id="PRO_5035432238" evidence="2">
    <location>
        <begin position="19"/>
        <end position="288"/>
    </location>
</feature>
<keyword evidence="2" id="KW-0732">Signal</keyword>
<proteinExistence type="predicted"/>
<protein>
    <submittedName>
        <fullName evidence="3">Uncharacterized protein</fullName>
    </submittedName>
</protein>
<accession>A0A8K0TJM1</accession>
<sequence>MKTSHCLLLLAQALSIAASPLPVEDWGHLAEPRDFNLLGGAGARGGGGDKTQATPAENAAPAETAAPAEGGAGGEAGGEAGAGEGGEGGEGAANEVEQAGQFDVPIALGGGNVKVDTLYPPGQNGVFEIEFQNADGRTLTVSQNPNPAAPPPGFVAVEPVSFIVNLAEGAEGVTLQKVDYILNKNNTLDISKGSIGRFCPEAGAFVIDPQVGEQEFEVEENELLIKVKNMNGEWAVFVPAAASAAPPAAPPAAPAPAPAPANPAAPATPETMQQFVNLLRSLLATPAA</sequence>
<feature type="compositionally biased region" description="Pro residues" evidence="1">
    <location>
        <begin position="247"/>
        <end position="263"/>
    </location>
</feature>
<evidence type="ECO:0000256" key="2">
    <source>
        <dbReference type="SAM" id="SignalP"/>
    </source>
</evidence>
<keyword evidence="4" id="KW-1185">Reference proteome</keyword>
<reference evidence="3" key="1">
    <citation type="journal article" date="2021" name="Nat. Commun.">
        <title>Genetic determinants of endophytism in the Arabidopsis root mycobiome.</title>
        <authorList>
            <person name="Mesny F."/>
            <person name="Miyauchi S."/>
            <person name="Thiergart T."/>
            <person name="Pickel B."/>
            <person name="Atanasova L."/>
            <person name="Karlsson M."/>
            <person name="Huettel B."/>
            <person name="Barry K.W."/>
            <person name="Haridas S."/>
            <person name="Chen C."/>
            <person name="Bauer D."/>
            <person name="Andreopoulos W."/>
            <person name="Pangilinan J."/>
            <person name="LaButti K."/>
            <person name="Riley R."/>
            <person name="Lipzen A."/>
            <person name="Clum A."/>
            <person name="Drula E."/>
            <person name="Henrissat B."/>
            <person name="Kohler A."/>
            <person name="Grigoriev I.V."/>
            <person name="Martin F.M."/>
            <person name="Hacquard S."/>
        </authorList>
    </citation>
    <scope>NUCLEOTIDE SEQUENCE</scope>
    <source>
        <strain evidence="3">MPI-CAGE-AT-0016</strain>
    </source>
</reference>
<evidence type="ECO:0000256" key="1">
    <source>
        <dbReference type="SAM" id="MobiDB-lite"/>
    </source>
</evidence>
<feature type="compositionally biased region" description="Gly residues" evidence="1">
    <location>
        <begin position="70"/>
        <end position="91"/>
    </location>
</feature>
<feature type="region of interest" description="Disordered" evidence="1">
    <location>
        <begin position="40"/>
        <end position="92"/>
    </location>
</feature>
<dbReference type="AlphaFoldDB" id="A0A8K0TJM1"/>
<dbReference type="Proteomes" id="UP000813385">
    <property type="component" value="Unassembled WGS sequence"/>
</dbReference>
<feature type="region of interest" description="Disordered" evidence="1">
    <location>
        <begin position="247"/>
        <end position="267"/>
    </location>
</feature>
<feature type="compositionally biased region" description="Low complexity" evidence="1">
    <location>
        <begin position="53"/>
        <end position="69"/>
    </location>
</feature>
<dbReference type="EMBL" id="JAGPXD010000002">
    <property type="protein sequence ID" value="KAH7368720.1"/>
    <property type="molecule type" value="Genomic_DNA"/>
</dbReference>
<evidence type="ECO:0000313" key="4">
    <source>
        <dbReference type="Proteomes" id="UP000813385"/>
    </source>
</evidence>
<feature type="compositionally biased region" description="Gly residues" evidence="1">
    <location>
        <begin position="40"/>
        <end position="49"/>
    </location>
</feature>